<reference evidence="7 8" key="1">
    <citation type="submission" date="2016-07" db="EMBL/GenBank/DDBJ databases">
        <title>Draft genome of the white-rot fungus Obba rivulosa 3A-2.</title>
        <authorList>
            <consortium name="DOE Joint Genome Institute"/>
            <person name="Miettinen O."/>
            <person name="Riley R."/>
            <person name="Acob R."/>
            <person name="Barry K."/>
            <person name="Cullen D."/>
            <person name="De Vries R."/>
            <person name="Hainaut M."/>
            <person name="Hatakka A."/>
            <person name="Henrissat B."/>
            <person name="Hilden K."/>
            <person name="Kuo R."/>
            <person name="Labutti K."/>
            <person name="Lipzen A."/>
            <person name="Makela M.R."/>
            <person name="Sandor L."/>
            <person name="Spatafora J.W."/>
            <person name="Grigoriev I.V."/>
            <person name="Hibbett D.S."/>
        </authorList>
    </citation>
    <scope>NUCLEOTIDE SEQUENCE [LARGE SCALE GENOMIC DNA]</scope>
    <source>
        <strain evidence="7 8">3A-2</strain>
    </source>
</reference>
<gene>
    <name evidence="7" type="ORF">OBBRIDRAFT_798726</name>
</gene>
<dbReference type="InterPro" id="IPR000620">
    <property type="entry name" value="EamA_dom"/>
</dbReference>
<dbReference type="PANTHER" id="PTHR22911">
    <property type="entry name" value="ACYL-MALONYL CONDENSING ENZYME-RELATED"/>
    <property type="match status" value="1"/>
</dbReference>
<dbReference type="InterPro" id="IPR037185">
    <property type="entry name" value="EmrE-like"/>
</dbReference>
<evidence type="ECO:0000313" key="7">
    <source>
        <dbReference type="EMBL" id="OCH84839.1"/>
    </source>
</evidence>
<evidence type="ECO:0000256" key="3">
    <source>
        <dbReference type="ARBA" id="ARBA00022989"/>
    </source>
</evidence>
<feature type="transmembrane region" description="Helical" evidence="5">
    <location>
        <begin position="138"/>
        <end position="159"/>
    </location>
</feature>
<feature type="transmembrane region" description="Helical" evidence="5">
    <location>
        <begin position="197"/>
        <end position="217"/>
    </location>
</feature>
<feature type="transmembrane region" description="Helical" evidence="5">
    <location>
        <begin position="75"/>
        <end position="93"/>
    </location>
</feature>
<dbReference type="Proteomes" id="UP000250043">
    <property type="component" value="Unassembled WGS sequence"/>
</dbReference>
<feature type="transmembrane region" description="Helical" evidence="5">
    <location>
        <begin position="252"/>
        <end position="272"/>
    </location>
</feature>
<feature type="domain" description="EamA" evidence="6">
    <location>
        <begin position="261"/>
        <end position="386"/>
    </location>
</feature>
<dbReference type="EMBL" id="KV722629">
    <property type="protein sequence ID" value="OCH84839.1"/>
    <property type="molecule type" value="Genomic_DNA"/>
</dbReference>
<evidence type="ECO:0000256" key="5">
    <source>
        <dbReference type="SAM" id="Phobius"/>
    </source>
</evidence>
<accession>A0A8E2AN32</accession>
<dbReference type="Pfam" id="PF00892">
    <property type="entry name" value="EamA"/>
    <property type="match status" value="2"/>
</dbReference>
<evidence type="ECO:0000256" key="4">
    <source>
        <dbReference type="ARBA" id="ARBA00023136"/>
    </source>
</evidence>
<protein>
    <submittedName>
        <fullName evidence="7">DUF6-domain-containing protein</fullName>
    </submittedName>
</protein>
<feature type="transmembrane region" description="Helical" evidence="5">
    <location>
        <begin position="315"/>
        <end position="335"/>
    </location>
</feature>
<keyword evidence="2 5" id="KW-0812">Transmembrane</keyword>
<feature type="transmembrane region" description="Helical" evidence="5">
    <location>
        <begin position="370"/>
        <end position="388"/>
    </location>
</feature>
<evidence type="ECO:0000313" key="8">
    <source>
        <dbReference type="Proteomes" id="UP000250043"/>
    </source>
</evidence>
<feature type="transmembrane region" description="Helical" evidence="5">
    <location>
        <begin position="284"/>
        <end position="309"/>
    </location>
</feature>
<dbReference type="OrthoDB" id="306876at2759"/>
<feature type="transmembrane region" description="Helical" evidence="5">
    <location>
        <begin position="171"/>
        <end position="188"/>
    </location>
</feature>
<feature type="transmembrane region" description="Helical" evidence="5">
    <location>
        <begin position="347"/>
        <end position="364"/>
    </location>
</feature>
<dbReference type="GO" id="GO:0016020">
    <property type="term" value="C:membrane"/>
    <property type="evidence" value="ECO:0007669"/>
    <property type="project" value="UniProtKB-SubCell"/>
</dbReference>
<evidence type="ECO:0000259" key="6">
    <source>
        <dbReference type="Pfam" id="PF00892"/>
    </source>
</evidence>
<feature type="transmembrane region" description="Helical" evidence="5">
    <location>
        <begin position="105"/>
        <end position="126"/>
    </location>
</feature>
<keyword evidence="8" id="KW-1185">Reference proteome</keyword>
<keyword evidence="3 5" id="KW-1133">Transmembrane helix</keyword>
<keyword evidence="4 5" id="KW-0472">Membrane</keyword>
<dbReference type="SUPFAM" id="SSF103481">
    <property type="entry name" value="Multidrug resistance efflux transporter EmrE"/>
    <property type="match status" value="2"/>
</dbReference>
<name>A0A8E2AN32_9APHY</name>
<dbReference type="PANTHER" id="PTHR22911:SF6">
    <property type="entry name" value="SOLUTE CARRIER FAMILY 35 MEMBER G1"/>
    <property type="match status" value="1"/>
</dbReference>
<sequence>MTTSSPRSTSRTPYQSLTPEVCNFDIPLGTLHITSKPTFEAQPRAYEPESLCERIRTRWRRALARAKETVDNNTGMLLVAASQAFFSLMNVAVKKLNSLDDPVPAFELIWVRMVITWVCCVAYMYYAQIPDPFLGPKGVRLLLVCRGFFGFFGLFGIYYSLQYLSLSDATVLTFLSPLLTAAVGALVLKEDFSKREALAGFFSLSGVVLIARPEFLFGRAARDVLPDPGAALGDAIGADIEASAFVTPAERLIAVGVALLGVCGSTGAYTTIRAVGKRAHALHNIVFFSSQCVLVATIAMLVLRIPVVIPTRLDWLAMLLMIGLFGFAAQVLLTMGLQRETAGRGSMAIYLQIIFATIFERIFFHMSPSFLSVLGTLIIMASAIYVAVIKNTTSGDRITDATVDAALEEGLLENHEEVEEGSKDAEEETTMTSHEAVLMLAKS</sequence>
<feature type="domain" description="EamA" evidence="6">
    <location>
        <begin position="74"/>
        <end position="211"/>
    </location>
</feature>
<proteinExistence type="predicted"/>
<comment type="subcellular location">
    <subcellularLocation>
        <location evidence="1">Membrane</location>
        <topology evidence="1">Multi-pass membrane protein</topology>
    </subcellularLocation>
</comment>
<evidence type="ECO:0000256" key="2">
    <source>
        <dbReference type="ARBA" id="ARBA00022692"/>
    </source>
</evidence>
<organism evidence="7 8">
    <name type="scientific">Obba rivulosa</name>
    <dbReference type="NCBI Taxonomy" id="1052685"/>
    <lineage>
        <taxon>Eukaryota</taxon>
        <taxon>Fungi</taxon>
        <taxon>Dikarya</taxon>
        <taxon>Basidiomycota</taxon>
        <taxon>Agaricomycotina</taxon>
        <taxon>Agaricomycetes</taxon>
        <taxon>Polyporales</taxon>
        <taxon>Gelatoporiaceae</taxon>
        <taxon>Obba</taxon>
    </lineage>
</organism>
<evidence type="ECO:0000256" key="1">
    <source>
        <dbReference type="ARBA" id="ARBA00004141"/>
    </source>
</evidence>
<dbReference type="AlphaFoldDB" id="A0A8E2AN32"/>